<dbReference type="PROSITE" id="PS50929">
    <property type="entry name" value="ABC_TM1F"/>
    <property type="match status" value="1"/>
</dbReference>
<dbReference type="InterPro" id="IPR011527">
    <property type="entry name" value="ABC1_TM_dom"/>
</dbReference>
<dbReference type="PROSITE" id="PS00211">
    <property type="entry name" value="ABC_TRANSPORTER_1"/>
    <property type="match status" value="1"/>
</dbReference>
<dbReference type="InterPro" id="IPR039421">
    <property type="entry name" value="Type_1_exporter"/>
</dbReference>
<keyword evidence="7 9" id="KW-1133">Transmembrane helix</keyword>
<feature type="domain" description="ABC transporter" evidence="10">
    <location>
        <begin position="332"/>
        <end position="567"/>
    </location>
</feature>
<evidence type="ECO:0000256" key="6">
    <source>
        <dbReference type="ARBA" id="ARBA00022840"/>
    </source>
</evidence>
<feature type="transmembrane region" description="Helical" evidence="9">
    <location>
        <begin position="14"/>
        <end position="32"/>
    </location>
</feature>
<keyword evidence="4 9" id="KW-0812">Transmembrane</keyword>
<keyword evidence="3" id="KW-1003">Cell membrane</keyword>
<dbReference type="FunFam" id="3.40.50.300:FF:000221">
    <property type="entry name" value="Multidrug ABC transporter ATP-binding protein"/>
    <property type="match status" value="1"/>
</dbReference>
<protein>
    <submittedName>
        <fullName evidence="12">ABC superfamily ATP binding cassette transporter, ABC/membrane protein</fullName>
    </submittedName>
</protein>
<evidence type="ECO:0000256" key="1">
    <source>
        <dbReference type="ARBA" id="ARBA00004651"/>
    </source>
</evidence>
<dbReference type="Proteomes" id="UP000004171">
    <property type="component" value="Unassembled WGS sequence"/>
</dbReference>
<dbReference type="GO" id="GO:0016887">
    <property type="term" value="F:ATP hydrolysis activity"/>
    <property type="evidence" value="ECO:0007669"/>
    <property type="project" value="InterPro"/>
</dbReference>
<evidence type="ECO:0000256" key="3">
    <source>
        <dbReference type="ARBA" id="ARBA00022475"/>
    </source>
</evidence>
<feature type="transmembrane region" description="Helical" evidence="9">
    <location>
        <begin position="133"/>
        <end position="152"/>
    </location>
</feature>
<evidence type="ECO:0000259" key="10">
    <source>
        <dbReference type="PROSITE" id="PS50893"/>
    </source>
</evidence>
<accession>F3U9W5</accession>
<feature type="transmembrane region" description="Helical" evidence="9">
    <location>
        <begin position="52"/>
        <end position="73"/>
    </location>
</feature>
<dbReference type="Pfam" id="PF00005">
    <property type="entry name" value="ABC_tran"/>
    <property type="match status" value="1"/>
</dbReference>
<dbReference type="SUPFAM" id="SSF90123">
    <property type="entry name" value="ABC transporter transmembrane region"/>
    <property type="match status" value="1"/>
</dbReference>
<evidence type="ECO:0000313" key="13">
    <source>
        <dbReference type="Proteomes" id="UP000004171"/>
    </source>
</evidence>
<dbReference type="InterPro" id="IPR017871">
    <property type="entry name" value="ABC_transporter-like_CS"/>
</dbReference>
<dbReference type="GO" id="GO:0005524">
    <property type="term" value="F:ATP binding"/>
    <property type="evidence" value="ECO:0007669"/>
    <property type="project" value="UniProtKB-KW"/>
</dbReference>
<evidence type="ECO:0000313" key="12">
    <source>
        <dbReference type="EMBL" id="EGJ39073.1"/>
    </source>
</evidence>
<evidence type="ECO:0000256" key="8">
    <source>
        <dbReference type="ARBA" id="ARBA00023136"/>
    </source>
</evidence>
<proteinExistence type="predicted"/>
<dbReference type="Pfam" id="PF00664">
    <property type="entry name" value="ABC_membrane"/>
    <property type="match status" value="1"/>
</dbReference>
<comment type="caution">
    <text evidence="12">The sequence shown here is derived from an EMBL/GenBank/DDBJ whole genome shotgun (WGS) entry which is preliminary data.</text>
</comment>
<dbReference type="PROSITE" id="PS50893">
    <property type="entry name" value="ABC_TRANSPORTER_2"/>
    <property type="match status" value="1"/>
</dbReference>
<reference evidence="12 13" key="1">
    <citation type="submission" date="2011-03" db="EMBL/GenBank/DDBJ databases">
        <authorList>
            <person name="Muzny D."/>
            <person name="Qin X."/>
            <person name="Deng J."/>
            <person name="Jiang H."/>
            <person name="Liu Y."/>
            <person name="Qu J."/>
            <person name="Song X.-Z."/>
            <person name="Zhang L."/>
            <person name="Thornton R."/>
            <person name="Coyle M."/>
            <person name="Francisco L."/>
            <person name="Jackson L."/>
            <person name="Javaid M."/>
            <person name="Korchina V."/>
            <person name="Kovar C."/>
            <person name="Mata R."/>
            <person name="Mathew T."/>
            <person name="Ngo R."/>
            <person name="Nguyen L."/>
            <person name="Nguyen N."/>
            <person name="Okwuonu G."/>
            <person name="Ongeri F."/>
            <person name="Pham C."/>
            <person name="Simmons D."/>
            <person name="Wilczek-Boney K."/>
            <person name="Hale W."/>
            <person name="Jakkamsetti A."/>
            <person name="Pham P."/>
            <person name="Ruth R."/>
            <person name="San Lucas F."/>
            <person name="Warren J."/>
            <person name="Zhang J."/>
            <person name="Zhao Z."/>
            <person name="Zhou C."/>
            <person name="Zhu D."/>
            <person name="Lee S."/>
            <person name="Bess C."/>
            <person name="Blankenburg K."/>
            <person name="Forbes L."/>
            <person name="Fu Q."/>
            <person name="Gubbala S."/>
            <person name="Hirani K."/>
            <person name="Jayaseelan J.C."/>
            <person name="Lara F."/>
            <person name="Munidasa M."/>
            <person name="Palculict T."/>
            <person name="Patil S."/>
            <person name="Pu L.-L."/>
            <person name="Saada N."/>
            <person name="Tang L."/>
            <person name="Weissenberger G."/>
            <person name="Zhu Y."/>
            <person name="Hemphill L."/>
            <person name="Shang Y."/>
            <person name="Youmans B."/>
            <person name="Ayvaz T."/>
            <person name="Ross M."/>
            <person name="Santibanez J."/>
            <person name="Aqrawi P."/>
            <person name="Gross S."/>
            <person name="Joshi V."/>
            <person name="Fowler G."/>
            <person name="Nazareth L."/>
            <person name="Reid J."/>
            <person name="Worley K."/>
            <person name="Petrosino J."/>
            <person name="Highlander S."/>
            <person name="Gibbs R."/>
        </authorList>
    </citation>
    <scope>NUCLEOTIDE SEQUENCE [LARGE SCALE GENOMIC DNA]</scope>
    <source>
        <strain evidence="12 13">SK1056</strain>
    </source>
</reference>
<gene>
    <name evidence="12" type="ORF">HMPREF9393_0695</name>
</gene>
<dbReference type="GO" id="GO:0015421">
    <property type="term" value="F:ABC-type oligopeptide transporter activity"/>
    <property type="evidence" value="ECO:0007669"/>
    <property type="project" value="TreeGrafter"/>
</dbReference>
<dbReference type="InterPro" id="IPR036640">
    <property type="entry name" value="ABC1_TM_sf"/>
</dbReference>
<dbReference type="HOGENOM" id="CLU_000604_84_3_9"/>
<dbReference type="CDD" id="cd18548">
    <property type="entry name" value="ABC_6TM_Tm287_like"/>
    <property type="match status" value="1"/>
</dbReference>
<feature type="transmembrane region" description="Helical" evidence="9">
    <location>
        <begin position="239"/>
        <end position="258"/>
    </location>
</feature>
<keyword evidence="5" id="KW-0547">Nucleotide-binding</keyword>
<dbReference type="SMART" id="SM00382">
    <property type="entry name" value="AAA"/>
    <property type="match status" value="1"/>
</dbReference>
<dbReference type="RefSeq" id="WP_002921287.1">
    <property type="nucleotide sequence ID" value="NZ_GL890990.1"/>
</dbReference>
<dbReference type="PANTHER" id="PTHR43394">
    <property type="entry name" value="ATP-DEPENDENT PERMEASE MDL1, MITOCHONDRIAL"/>
    <property type="match status" value="1"/>
</dbReference>
<name>F3U9W5_STRSA</name>
<dbReference type="Gene3D" id="1.20.1560.10">
    <property type="entry name" value="ABC transporter type 1, transmembrane domain"/>
    <property type="match status" value="1"/>
</dbReference>
<comment type="subcellular location">
    <subcellularLocation>
        <location evidence="1">Cell membrane</location>
        <topology evidence="1">Multi-pass membrane protein</topology>
    </subcellularLocation>
</comment>
<evidence type="ECO:0000256" key="9">
    <source>
        <dbReference type="SAM" id="Phobius"/>
    </source>
</evidence>
<evidence type="ECO:0000256" key="2">
    <source>
        <dbReference type="ARBA" id="ARBA00022448"/>
    </source>
</evidence>
<dbReference type="InterPro" id="IPR027417">
    <property type="entry name" value="P-loop_NTPase"/>
</dbReference>
<dbReference type="PATRIC" id="fig|888820.3.peg.679"/>
<evidence type="ECO:0000256" key="4">
    <source>
        <dbReference type="ARBA" id="ARBA00022692"/>
    </source>
</evidence>
<dbReference type="AlphaFoldDB" id="F3U9W5"/>
<dbReference type="InterPro" id="IPR003439">
    <property type="entry name" value="ABC_transporter-like_ATP-bd"/>
</dbReference>
<organism evidence="12 13">
    <name type="scientific">Streptococcus sanguinis SK1056</name>
    <dbReference type="NCBI Taxonomy" id="888820"/>
    <lineage>
        <taxon>Bacteria</taxon>
        <taxon>Bacillati</taxon>
        <taxon>Bacillota</taxon>
        <taxon>Bacilli</taxon>
        <taxon>Lactobacillales</taxon>
        <taxon>Streptococcaceae</taxon>
        <taxon>Streptococcus</taxon>
    </lineage>
</organism>
<feature type="transmembrane region" description="Helical" evidence="9">
    <location>
        <begin position="158"/>
        <end position="177"/>
    </location>
</feature>
<sequence>MNQIFSRVKFKKKYFVWLFTFLIIAIAGETALPTLMAEMIEQGVVNQATNSIWLLAGGMVLVVLMAFVGNMLVAKISSRIATLFARDVRKALFDKVQSFSGQELDKFGTASLITRTTSDVTNLQSFLSAGLQIGMLAPLMMAAGVVLVAVTGGETSSVLVFTLPILLIAMTVVLVLATRYSKALRLTLDKINRIFLEILQGVRVIRAFNKQETEKARFGQTNSQYADISLKNNRLMGGMMPFIQVIFGLTTIGVMAVGAEAVAKGKITVSALVANSQYVALILGAIVIAAFIISFFPTAFASMSRIGEVLGIEVKITDGDDEQAMTEAQGTVTFKDVTFSYADAAEPVLKDISFTSKPGQVTAIIGATGSGKSSVLKLIPRLYDITFGEIKVNGRNVKDYKLQELRDIIGYVPQKNVLFSGDIASNLNFGQEDGTEADWKRAADIASASEFIADKPGNYQSEIAQGGTNLSGGQRQRMAIARAMMKRPQVYLLDDSLSALDMKTDKQVRTNLRTNLDQATMIMVAQRISSIMDAEQIILISEGKIAGKGTHKELLKNNDIYRELAILQLGEEAVAYELDNA</sequence>
<dbReference type="SUPFAM" id="SSF52540">
    <property type="entry name" value="P-loop containing nucleoside triphosphate hydrolases"/>
    <property type="match status" value="1"/>
</dbReference>
<dbReference type="Gene3D" id="3.40.50.300">
    <property type="entry name" value="P-loop containing nucleotide triphosphate hydrolases"/>
    <property type="match status" value="1"/>
</dbReference>
<keyword evidence="2" id="KW-0813">Transport</keyword>
<dbReference type="GO" id="GO:0005886">
    <property type="term" value="C:plasma membrane"/>
    <property type="evidence" value="ECO:0007669"/>
    <property type="project" value="UniProtKB-SubCell"/>
</dbReference>
<feature type="transmembrane region" description="Helical" evidence="9">
    <location>
        <begin position="278"/>
        <end position="296"/>
    </location>
</feature>
<evidence type="ECO:0000256" key="7">
    <source>
        <dbReference type="ARBA" id="ARBA00022989"/>
    </source>
</evidence>
<dbReference type="EMBL" id="AFFL01000002">
    <property type="protein sequence ID" value="EGJ39073.1"/>
    <property type="molecule type" value="Genomic_DNA"/>
</dbReference>
<feature type="domain" description="ABC transmembrane type-1" evidence="11">
    <location>
        <begin position="16"/>
        <end position="298"/>
    </location>
</feature>
<keyword evidence="8 9" id="KW-0472">Membrane</keyword>
<evidence type="ECO:0000259" key="11">
    <source>
        <dbReference type="PROSITE" id="PS50929"/>
    </source>
</evidence>
<keyword evidence="6" id="KW-0067">ATP-binding</keyword>
<dbReference type="PANTHER" id="PTHR43394:SF1">
    <property type="entry name" value="ATP-BINDING CASSETTE SUB-FAMILY B MEMBER 10, MITOCHONDRIAL"/>
    <property type="match status" value="1"/>
</dbReference>
<evidence type="ECO:0000256" key="5">
    <source>
        <dbReference type="ARBA" id="ARBA00022741"/>
    </source>
</evidence>
<dbReference type="InterPro" id="IPR003593">
    <property type="entry name" value="AAA+_ATPase"/>
</dbReference>